<dbReference type="PANTHER" id="PTHR46539">
    <property type="entry name" value="E3 UBIQUITIN-PROTEIN LIGASE ATL42"/>
    <property type="match status" value="1"/>
</dbReference>
<dbReference type="InterPro" id="IPR013083">
    <property type="entry name" value="Znf_RING/FYVE/PHD"/>
</dbReference>
<proteinExistence type="inferred from homology"/>
<dbReference type="EMBL" id="KI630200">
    <property type="protein sequence ID" value="EYU45141.1"/>
    <property type="molecule type" value="Genomic_DNA"/>
</dbReference>
<dbReference type="eggNOG" id="KOG0800">
    <property type="taxonomic scope" value="Eukaryota"/>
</dbReference>
<dbReference type="AlphaFoldDB" id="A0A022RYR4"/>
<dbReference type="InterPro" id="IPR001841">
    <property type="entry name" value="Znf_RING"/>
</dbReference>
<keyword evidence="5" id="KW-0862">Zinc</keyword>
<evidence type="ECO:0000256" key="2">
    <source>
        <dbReference type="ARBA" id="ARBA00022692"/>
    </source>
</evidence>
<evidence type="ECO:0000256" key="3">
    <source>
        <dbReference type="ARBA" id="ARBA00022723"/>
    </source>
</evidence>
<evidence type="ECO:0000313" key="13">
    <source>
        <dbReference type="Proteomes" id="UP000030748"/>
    </source>
</evidence>
<protein>
    <recommendedName>
        <fullName evidence="11">RING-type domain-containing protein</fullName>
    </recommendedName>
</protein>
<evidence type="ECO:0000313" key="12">
    <source>
        <dbReference type="EMBL" id="EYU45141.1"/>
    </source>
</evidence>
<feature type="transmembrane region" description="Helical" evidence="10">
    <location>
        <begin position="12"/>
        <end position="32"/>
    </location>
</feature>
<sequence>MFYSLRDLPPPISFICIIAILIVYVSCCYLVIDFISQDEEEEETTIADDHSSFFHLSVEELQEITCLYRNKDVGTSNVICVICLENLQQAEVCRVMPACRHEFHAQCIDPWLSKRPTCPTCRGPFRSTQSVLR</sequence>
<keyword evidence="13" id="KW-1185">Reference proteome</keyword>
<dbReference type="GO" id="GO:0016020">
    <property type="term" value="C:membrane"/>
    <property type="evidence" value="ECO:0007669"/>
    <property type="project" value="UniProtKB-SubCell"/>
</dbReference>
<dbReference type="PANTHER" id="PTHR46539:SF13">
    <property type="entry name" value="RING-TYPE DOMAIN-CONTAINING PROTEIN"/>
    <property type="match status" value="1"/>
</dbReference>
<dbReference type="SUPFAM" id="SSF57850">
    <property type="entry name" value="RING/U-box"/>
    <property type="match status" value="1"/>
</dbReference>
<comment type="similarity">
    <text evidence="8">Belongs to the RING-type zinc finger family. ATL subfamily.</text>
</comment>
<dbReference type="Proteomes" id="UP000030748">
    <property type="component" value="Unassembled WGS sequence"/>
</dbReference>
<dbReference type="Gene3D" id="3.30.40.10">
    <property type="entry name" value="Zinc/RING finger domain, C3HC4 (zinc finger)"/>
    <property type="match status" value="1"/>
</dbReference>
<evidence type="ECO:0000256" key="4">
    <source>
        <dbReference type="ARBA" id="ARBA00022771"/>
    </source>
</evidence>
<feature type="domain" description="RING-type" evidence="11">
    <location>
        <begin position="80"/>
        <end position="122"/>
    </location>
</feature>
<keyword evidence="3" id="KW-0479">Metal-binding</keyword>
<keyword evidence="4 9" id="KW-0863">Zinc-finger</keyword>
<dbReference type="PROSITE" id="PS50089">
    <property type="entry name" value="ZF_RING_2"/>
    <property type="match status" value="1"/>
</dbReference>
<keyword evidence="7 10" id="KW-0472">Membrane</keyword>
<name>A0A022RYR4_ERYGU</name>
<reference evidence="12 13" key="1">
    <citation type="journal article" date="2013" name="Proc. Natl. Acad. Sci. U.S.A.">
        <title>Fine-scale variation in meiotic recombination in Mimulus inferred from population shotgun sequencing.</title>
        <authorList>
            <person name="Hellsten U."/>
            <person name="Wright K.M."/>
            <person name="Jenkins J."/>
            <person name="Shu S."/>
            <person name="Yuan Y."/>
            <person name="Wessler S.R."/>
            <person name="Schmutz J."/>
            <person name="Willis J.H."/>
            <person name="Rokhsar D.S."/>
        </authorList>
    </citation>
    <scope>NUCLEOTIDE SEQUENCE [LARGE SCALE GENOMIC DNA]</scope>
    <source>
        <strain evidence="13">cv. DUN x IM62</strain>
    </source>
</reference>
<evidence type="ECO:0000256" key="9">
    <source>
        <dbReference type="PROSITE-ProRule" id="PRU00175"/>
    </source>
</evidence>
<evidence type="ECO:0000256" key="8">
    <source>
        <dbReference type="ARBA" id="ARBA00024209"/>
    </source>
</evidence>
<evidence type="ECO:0000256" key="10">
    <source>
        <dbReference type="SAM" id="Phobius"/>
    </source>
</evidence>
<keyword evidence="6 10" id="KW-1133">Transmembrane helix</keyword>
<dbReference type="GO" id="GO:0008270">
    <property type="term" value="F:zinc ion binding"/>
    <property type="evidence" value="ECO:0007669"/>
    <property type="project" value="UniProtKB-KW"/>
</dbReference>
<comment type="subcellular location">
    <subcellularLocation>
        <location evidence="1">Membrane</location>
    </subcellularLocation>
</comment>
<evidence type="ECO:0000256" key="1">
    <source>
        <dbReference type="ARBA" id="ARBA00004370"/>
    </source>
</evidence>
<accession>A0A022RYR4</accession>
<dbReference type="SMART" id="SM00184">
    <property type="entry name" value="RING"/>
    <property type="match status" value="1"/>
</dbReference>
<keyword evidence="2 10" id="KW-0812">Transmembrane</keyword>
<dbReference type="Pfam" id="PF13639">
    <property type="entry name" value="zf-RING_2"/>
    <property type="match status" value="1"/>
</dbReference>
<evidence type="ECO:0000259" key="11">
    <source>
        <dbReference type="PROSITE" id="PS50089"/>
    </source>
</evidence>
<gene>
    <name evidence="12" type="ORF">MIMGU_mgv1a025288mg</name>
</gene>
<evidence type="ECO:0000256" key="6">
    <source>
        <dbReference type="ARBA" id="ARBA00022989"/>
    </source>
</evidence>
<evidence type="ECO:0000256" key="5">
    <source>
        <dbReference type="ARBA" id="ARBA00022833"/>
    </source>
</evidence>
<organism evidence="12 13">
    <name type="scientific">Erythranthe guttata</name>
    <name type="common">Yellow monkey flower</name>
    <name type="synonym">Mimulus guttatus</name>
    <dbReference type="NCBI Taxonomy" id="4155"/>
    <lineage>
        <taxon>Eukaryota</taxon>
        <taxon>Viridiplantae</taxon>
        <taxon>Streptophyta</taxon>
        <taxon>Embryophyta</taxon>
        <taxon>Tracheophyta</taxon>
        <taxon>Spermatophyta</taxon>
        <taxon>Magnoliopsida</taxon>
        <taxon>eudicotyledons</taxon>
        <taxon>Gunneridae</taxon>
        <taxon>Pentapetalae</taxon>
        <taxon>asterids</taxon>
        <taxon>lamiids</taxon>
        <taxon>Lamiales</taxon>
        <taxon>Phrymaceae</taxon>
        <taxon>Erythranthe</taxon>
    </lineage>
</organism>
<dbReference type="CDD" id="cd16454">
    <property type="entry name" value="RING-H2_PA-TM-RING"/>
    <property type="match status" value="1"/>
</dbReference>
<dbReference type="PhylomeDB" id="A0A022RYR4"/>
<evidence type="ECO:0000256" key="7">
    <source>
        <dbReference type="ARBA" id="ARBA00023136"/>
    </source>
</evidence>